<dbReference type="EMBL" id="CP042436">
    <property type="protein sequence ID" value="QEC63306.1"/>
    <property type="molecule type" value="Genomic_DNA"/>
</dbReference>
<accession>A0A5B8UY38</accession>
<name>A0A5B8UY38_9SPHI</name>
<dbReference type="OrthoDB" id="9899714at2"/>
<organism evidence="2 3">
    <name type="scientific">Mucilaginibacter ginsenosidivorans</name>
    <dbReference type="NCBI Taxonomy" id="398053"/>
    <lineage>
        <taxon>Bacteria</taxon>
        <taxon>Pseudomonadati</taxon>
        <taxon>Bacteroidota</taxon>
        <taxon>Sphingobacteriia</taxon>
        <taxon>Sphingobacteriales</taxon>
        <taxon>Sphingobacteriaceae</taxon>
        <taxon>Mucilaginibacter</taxon>
    </lineage>
</organism>
<feature type="transmembrane region" description="Helical" evidence="1">
    <location>
        <begin position="6"/>
        <end position="24"/>
    </location>
</feature>
<feature type="transmembrane region" description="Helical" evidence="1">
    <location>
        <begin position="56"/>
        <end position="73"/>
    </location>
</feature>
<protein>
    <recommendedName>
        <fullName evidence="4">Polysaccharide biosynthesis protein C-terminal domain-containing protein</fullName>
    </recommendedName>
</protein>
<gene>
    <name evidence="2" type="ORF">FRZ54_12200</name>
</gene>
<feature type="transmembrane region" description="Helical" evidence="1">
    <location>
        <begin position="94"/>
        <end position="114"/>
    </location>
</feature>
<dbReference type="AlphaFoldDB" id="A0A5B8UY38"/>
<keyword evidence="1" id="KW-0472">Membrane</keyword>
<feature type="transmembrane region" description="Helical" evidence="1">
    <location>
        <begin position="31"/>
        <end position="50"/>
    </location>
</feature>
<keyword evidence="1" id="KW-0812">Transmembrane</keyword>
<reference evidence="2 3" key="1">
    <citation type="journal article" date="2017" name="Curr. Microbiol.">
        <title>Mucilaginibacter ginsenosidivorans sp. nov., Isolated from Soil of Ginseng Field.</title>
        <authorList>
            <person name="Kim M.M."/>
            <person name="Siddiqi M.Z."/>
            <person name="Im W.T."/>
        </authorList>
    </citation>
    <scope>NUCLEOTIDE SEQUENCE [LARGE SCALE GENOMIC DNA]</scope>
    <source>
        <strain evidence="2 3">Gsoil 3017</strain>
    </source>
</reference>
<feature type="transmembrane region" description="Helical" evidence="1">
    <location>
        <begin position="120"/>
        <end position="136"/>
    </location>
</feature>
<dbReference type="KEGG" id="mgin:FRZ54_12200"/>
<sequence>MNPTVELIFTIVGGALVLLTLYGAATLNRKFFLSGICFFSILPLIGESIAYSTDKAPVHVLVIFIFLVQLVLTMPTNITYGSDNVAASKLTGKIALAILLINIGGIVFIFYLKAAVAAQFGYYHVGIALAVLYVMFKRMTATGGWVWAKS</sequence>
<dbReference type="RefSeq" id="WP_147031882.1">
    <property type="nucleotide sequence ID" value="NZ_CP042436.1"/>
</dbReference>
<proteinExistence type="predicted"/>
<dbReference type="Proteomes" id="UP000321479">
    <property type="component" value="Chromosome"/>
</dbReference>
<evidence type="ECO:0008006" key="4">
    <source>
        <dbReference type="Google" id="ProtNLM"/>
    </source>
</evidence>
<evidence type="ECO:0000313" key="2">
    <source>
        <dbReference type="EMBL" id="QEC63306.1"/>
    </source>
</evidence>
<keyword evidence="3" id="KW-1185">Reference proteome</keyword>
<evidence type="ECO:0000256" key="1">
    <source>
        <dbReference type="SAM" id="Phobius"/>
    </source>
</evidence>
<evidence type="ECO:0000313" key="3">
    <source>
        <dbReference type="Proteomes" id="UP000321479"/>
    </source>
</evidence>
<keyword evidence="1" id="KW-1133">Transmembrane helix</keyword>